<dbReference type="Proteomes" id="UP000268829">
    <property type="component" value="Unassembled WGS sequence"/>
</dbReference>
<name>A0A3M8BDX0_9BACL</name>
<keyword evidence="2" id="KW-1185">Reference proteome</keyword>
<dbReference type="AlphaFoldDB" id="A0A3M8BDX0"/>
<accession>A0A3M8BDX0</accession>
<dbReference type="RefSeq" id="WP_122903009.1">
    <property type="nucleotide sequence ID" value="NZ_CP154342.1"/>
</dbReference>
<gene>
    <name evidence="1" type="ORF">EDM57_01490</name>
</gene>
<sequence length="178" mass="20992">MDYFLLKQDERYTDVPLLLDVHKKIDTRDIHPTRAYKIADPLIFHVKAGEESSYLDIMDRQLLLLSDKLKRVVEAYEPDTLFKLVPLIDLSRHRQNNYYLPILEEVEAVSPRSEFNLDKSVIKRLVLLEEKLRGKKIVRLKESEKPLIVVRLDVAESILRRDLTGIRLERVPVEERGY</sequence>
<dbReference type="EMBL" id="RHHS01000006">
    <property type="protein sequence ID" value="RNB61502.1"/>
    <property type="molecule type" value="Genomic_DNA"/>
</dbReference>
<reference evidence="1 2" key="1">
    <citation type="submission" date="2018-10" db="EMBL/GenBank/DDBJ databases">
        <title>Phylogenomics of Brevibacillus.</title>
        <authorList>
            <person name="Dunlap C."/>
        </authorList>
    </citation>
    <scope>NUCLEOTIDE SEQUENCE [LARGE SCALE GENOMIC DNA]</scope>
    <source>
        <strain evidence="1 2">DSM 100115</strain>
    </source>
</reference>
<organism evidence="1 2">
    <name type="scientific">Brevibacillus gelatini</name>
    <dbReference type="NCBI Taxonomy" id="1655277"/>
    <lineage>
        <taxon>Bacteria</taxon>
        <taxon>Bacillati</taxon>
        <taxon>Bacillota</taxon>
        <taxon>Bacilli</taxon>
        <taxon>Bacillales</taxon>
        <taxon>Paenibacillaceae</taxon>
        <taxon>Brevibacillus</taxon>
    </lineage>
</organism>
<evidence type="ECO:0000313" key="2">
    <source>
        <dbReference type="Proteomes" id="UP000268829"/>
    </source>
</evidence>
<protein>
    <submittedName>
        <fullName evidence="1">Uncharacterized protein</fullName>
    </submittedName>
</protein>
<comment type="caution">
    <text evidence="1">The sequence shown here is derived from an EMBL/GenBank/DDBJ whole genome shotgun (WGS) entry which is preliminary data.</text>
</comment>
<dbReference type="OrthoDB" id="2086300at2"/>
<proteinExistence type="predicted"/>
<evidence type="ECO:0000313" key="1">
    <source>
        <dbReference type="EMBL" id="RNB61502.1"/>
    </source>
</evidence>